<evidence type="ECO:0000313" key="3">
    <source>
        <dbReference type="Proteomes" id="UP000287651"/>
    </source>
</evidence>
<feature type="region of interest" description="Disordered" evidence="1">
    <location>
        <begin position="94"/>
        <end position="128"/>
    </location>
</feature>
<evidence type="ECO:0000313" key="2">
    <source>
        <dbReference type="EMBL" id="RRT32394.1"/>
    </source>
</evidence>
<feature type="compositionally biased region" description="Low complexity" evidence="1">
    <location>
        <begin position="118"/>
        <end position="128"/>
    </location>
</feature>
<dbReference type="AlphaFoldDB" id="A0A426WYK3"/>
<feature type="non-terminal residue" evidence="2">
    <location>
        <position position="1"/>
    </location>
</feature>
<accession>A0A426WYK3</accession>
<dbReference type="EMBL" id="AMZH03032280">
    <property type="protein sequence ID" value="RRT32394.1"/>
    <property type="molecule type" value="Genomic_DNA"/>
</dbReference>
<proteinExistence type="predicted"/>
<organism evidence="2 3">
    <name type="scientific">Ensete ventricosum</name>
    <name type="common">Abyssinian banana</name>
    <name type="synonym">Musa ensete</name>
    <dbReference type="NCBI Taxonomy" id="4639"/>
    <lineage>
        <taxon>Eukaryota</taxon>
        <taxon>Viridiplantae</taxon>
        <taxon>Streptophyta</taxon>
        <taxon>Embryophyta</taxon>
        <taxon>Tracheophyta</taxon>
        <taxon>Spermatophyta</taxon>
        <taxon>Magnoliopsida</taxon>
        <taxon>Liliopsida</taxon>
        <taxon>Zingiberales</taxon>
        <taxon>Musaceae</taxon>
        <taxon>Ensete</taxon>
    </lineage>
</organism>
<comment type="caution">
    <text evidence="2">The sequence shown here is derived from an EMBL/GenBank/DDBJ whole genome shotgun (WGS) entry which is preliminary data.</text>
</comment>
<sequence>GTIPDSYGTALCCALAVRPKWHSIHRRECVDCTAMHEALSNGVLPQLHLWFLPAAPMDNPNDSEAAAAIRKPVGYGICACRHRVDTESNGVAVGAQPHMTASPDSPPTLTFPGPAPTSASAVAVRSAR</sequence>
<gene>
    <name evidence="2" type="ORF">B296_00058551</name>
</gene>
<name>A0A426WYK3_ENSVE</name>
<evidence type="ECO:0000256" key="1">
    <source>
        <dbReference type="SAM" id="MobiDB-lite"/>
    </source>
</evidence>
<protein>
    <submittedName>
        <fullName evidence="2">Uncharacterized protein</fullName>
    </submittedName>
</protein>
<dbReference type="Proteomes" id="UP000287651">
    <property type="component" value="Unassembled WGS sequence"/>
</dbReference>
<reference evidence="2 3" key="1">
    <citation type="journal article" date="2014" name="Agronomy (Basel)">
        <title>A Draft Genome Sequence for Ensete ventricosum, the Drought-Tolerant Tree Against Hunger.</title>
        <authorList>
            <person name="Harrison J."/>
            <person name="Moore K.A."/>
            <person name="Paszkiewicz K."/>
            <person name="Jones T."/>
            <person name="Grant M."/>
            <person name="Ambacheew D."/>
            <person name="Muzemil S."/>
            <person name="Studholme D.J."/>
        </authorList>
    </citation>
    <scope>NUCLEOTIDE SEQUENCE [LARGE SCALE GENOMIC DNA]</scope>
</reference>